<keyword evidence="4" id="KW-1003">Cell membrane</keyword>
<evidence type="ECO:0000256" key="4">
    <source>
        <dbReference type="ARBA" id="ARBA00022475"/>
    </source>
</evidence>
<keyword evidence="7 8" id="KW-0472">Membrane</keyword>
<dbReference type="GO" id="GO:0055085">
    <property type="term" value="P:transmembrane transport"/>
    <property type="evidence" value="ECO:0007669"/>
    <property type="project" value="InterPro"/>
</dbReference>
<evidence type="ECO:0000256" key="8">
    <source>
        <dbReference type="RuleBase" id="RU363032"/>
    </source>
</evidence>
<dbReference type="Gene3D" id="1.10.3720.10">
    <property type="entry name" value="MetI-like"/>
    <property type="match status" value="1"/>
</dbReference>
<keyword evidence="3 8" id="KW-0813">Transport</keyword>
<reference evidence="10" key="1">
    <citation type="submission" date="2020-09" db="EMBL/GenBank/DDBJ databases">
        <title>Genome seq and assembly of Devosia sp.</title>
        <authorList>
            <person name="Chhetri G."/>
        </authorList>
    </citation>
    <scope>NUCLEOTIDE SEQUENCE</scope>
    <source>
        <strain evidence="10">PTR5</strain>
    </source>
</reference>
<evidence type="ECO:0000256" key="7">
    <source>
        <dbReference type="ARBA" id="ARBA00023136"/>
    </source>
</evidence>
<name>A0A927FV14_9HYPH</name>
<dbReference type="AlphaFoldDB" id="A0A927FV14"/>
<evidence type="ECO:0000256" key="5">
    <source>
        <dbReference type="ARBA" id="ARBA00022692"/>
    </source>
</evidence>
<dbReference type="EMBL" id="JACYFU010000004">
    <property type="protein sequence ID" value="MBD8066820.1"/>
    <property type="molecule type" value="Genomic_DNA"/>
</dbReference>
<dbReference type="SUPFAM" id="SSF161098">
    <property type="entry name" value="MetI-like"/>
    <property type="match status" value="1"/>
</dbReference>
<comment type="similarity">
    <text evidence="2 8">Belongs to the binding-protein-dependent transport system permease family.</text>
</comment>
<feature type="transmembrane region" description="Helical" evidence="8">
    <location>
        <begin position="223"/>
        <end position="248"/>
    </location>
</feature>
<evidence type="ECO:0000256" key="1">
    <source>
        <dbReference type="ARBA" id="ARBA00004651"/>
    </source>
</evidence>
<gene>
    <name evidence="10" type="ORF">IC608_15200</name>
</gene>
<evidence type="ECO:0000313" key="11">
    <source>
        <dbReference type="Proteomes" id="UP000654108"/>
    </source>
</evidence>
<organism evidence="10 11">
    <name type="scientific">Devosia oryzisoli</name>
    <dbReference type="NCBI Taxonomy" id="2774138"/>
    <lineage>
        <taxon>Bacteria</taxon>
        <taxon>Pseudomonadati</taxon>
        <taxon>Pseudomonadota</taxon>
        <taxon>Alphaproteobacteria</taxon>
        <taxon>Hyphomicrobiales</taxon>
        <taxon>Devosiaceae</taxon>
        <taxon>Devosia</taxon>
    </lineage>
</organism>
<keyword evidence="5 8" id="KW-0812">Transmembrane</keyword>
<feature type="transmembrane region" description="Helical" evidence="8">
    <location>
        <begin position="93"/>
        <end position="115"/>
    </location>
</feature>
<dbReference type="PANTHER" id="PTHR43227">
    <property type="entry name" value="BLL4140 PROTEIN"/>
    <property type="match status" value="1"/>
</dbReference>
<dbReference type="PROSITE" id="PS50928">
    <property type="entry name" value="ABC_TM1"/>
    <property type="match status" value="1"/>
</dbReference>
<evidence type="ECO:0000256" key="3">
    <source>
        <dbReference type="ARBA" id="ARBA00022448"/>
    </source>
</evidence>
<evidence type="ECO:0000256" key="6">
    <source>
        <dbReference type="ARBA" id="ARBA00022989"/>
    </source>
</evidence>
<evidence type="ECO:0000259" key="9">
    <source>
        <dbReference type="PROSITE" id="PS50928"/>
    </source>
</evidence>
<protein>
    <submittedName>
        <fullName evidence="10">Sugar ABC transporter permease</fullName>
    </submittedName>
</protein>
<accession>A0A927FV14</accession>
<sequence length="324" mass="35689">MADIASPVPHTGATTRHPISLGARLWKSRIEYLFLVPGMLVFGAFILYPIVASQYFSLLQWSGFDANQTFIGLANYAELLGDKFFWDAFGRSFLFTVSTVPLQMLVSLVFAIILNNKLLKLSSLFRTLIFLPVVTPVAVIGIVMTIMLSPFNGPINMGLLDLKLLARPLDFLGDPKLVLWTLAGIYVWKWVGVTMVYWLAALQTVPAELYEAARLDGVKNWQMTLFVVLPMIMPFAIVIALISAISALNVFPLIQSMTQGGPFFATEVMEVYIFRNAFATAGAIPRLGYASAAGVFFGVAIMGLTILQILAVRHLRNRETANGA</sequence>
<dbReference type="Proteomes" id="UP000654108">
    <property type="component" value="Unassembled WGS sequence"/>
</dbReference>
<feature type="transmembrane region" description="Helical" evidence="8">
    <location>
        <begin position="177"/>
        <end position="202"/>
    </location>
</feature>
<evidence type="ECO:0000256" key="2">
    <source>
        <dbReference type="ARBA" id="ARBA00009306"/>
    </source>
</evidence>
<dbReference type="CDD" id="cd06261">
    <property type="entry name" value="TM_PBP2"/>
    <property type="match status" value="1"/>
</dbReference>
<comment type="caution">
    <text evidence="10">The sequence shown here is derived from an EMBL/GenBank/DDBJ whole genome shotgun (WGS) entry which is preliminary data.</text>
</comment>
<dbReference type="InterPro" id="IPR035906">
    <property type="entry name" value="MetI-like_sf"/>
</dbReference>
<dbReference type="GO" id="GO:0005886">
    <property type="term" value="C:plasma membrane"/>
    <property type="evidence" value="ECO:0007669"/>
    <property type="project" value="UniProtKB-SubCell"/>
</dbReference>
<comment type="subcellular location">
    <subcellularLocation>
        <location evidence="1 8">Cell membrane</location>
        <topology evidence="1 8">Multi-pass membrane protein</topology>
    </subcellularLocation>
</comment>
<feature type="transmembrane region" description="Helical" evidence="8">
    <location>
        <begin position="32"/>
        <end position="51"/>
    </location>
</feature>
<keyword evidence="11" id="KW-1185">Reference proteome</keyword>
<feature type="transmembrane region" description="Helical" evidence="8">
    <location>
        <begin position="289"/>
        <end position="312"/>
    </location>
</feature>
<dbReference type="InterPro" id="IPR000515">
    <property type="entry name" value="MetI-like"/>
</dbReference>
<feature type="domain" description="ABC transmembrane type-1" evidence="9">
    <location>
        <begin position="89"/>
        <end position="308"/>
    </location>
</feature>
<evidence type="ECO:0000313" key="10">
    <source>
        <dbReference type="EMBL" id="MBD8066820.1"/>
    </source>
</evidence>
<keyword evidence="6 8" id="KW-1133">Transmembrane helix</keyword>
<dbReference type="PANTHER" id="PTHR43227:SF11">
    <property type="entry name" value="BLL4140 PROTEIN"/>
    <property type="match status" value="1"/>
</dbReference>
<proteinExistence type="inferred from homology"/>
<feature type="transmembrane region" description="Helical" evidence="8">
    <location>
        <begin position="127"/>
        <end position="151"/>
    </location>
</feature>
<dbReference type="RefSeq" id="WP_191777260.1">
    <property type="nucleotide sequence ID" value="NZ_JACYFU010000004.1"/>
</dbReference>
<dbReference type="InterPro" id="IPR050809">
    <property type="entry name" value="UgpAE/MalFG_permease"/>
</dbReference>
<dbReference type="Pfam" id="PF00528">
    <property type="entry name" value="BPD_transp_1"/>
    <property type="match status" value="1"/>
</dbReference>